<accession>A0A940DHQ6</accession>
<evidence type="ECO:0000259" key="1">
    <source>
        <dbReference type="Pfam" id="PF11823"/>
    </source>
</evidence>
<dbReference type="Proteomes" id="UP000727857">
    <property type="component" value="Unassembled WGS sequence"/>
</dbReference>
<organism evidence="2 3">
    <name type="scientific">Candidatus Stercoripulliclostridium pullicola</name>
    <dbReference type="NCBI Taxonomy" id="2840953"/>
    <lineage>
        <taxon>Bacteria</taxon>
        <taxon>Bacillati</taxon>
        <taxon>Bacillota</taxon>
        <taxon>Clostridia</taxon>
        <taxon>Eubacteriales</taxon>
        <taxon>Candidatus Stercoripulliclostridium</taxon>
    </lineage>
</organism>
<sequence length="72" mass="8009">MNYLAPFKSRSEAFRLSRALNERHIASAIVNTPRSLGVSCGLTVVFDSSRLELVKELVSQLNLVSSQGIFRK</sequence>
<dbReference type="AlphaFoldDB" id="A0A940DHQ6"/>
<dbReference type="Pfam" id="PF11823">
    <property type="entry name" value="Se_S_carrier"/>
    <property type="match status" value="1"/>
</dbReference>
<dbReference type="InterPro" id="IPR021778">
    <property type="entry name" value="Se/S_carrier-like"/>
</dbReference>
<evidence type="ECO:0000313" key="2">
    <source>
        <dbReference type="EMBL" id="MBO8424639.1"/>
    </source>
</evidence>
<gene>
    <name evidence="2" type="ORF">IAB16_06425</name>
</gene>
<feature type="domain" description="Putative Se/S carrier protein-like" evidence="1">
    <location>
        <begin position="2"/>
        <end position="62"/>
    </location>
</feature>
<dbReference type="EMBL" id="JADINF010000161">
    <property type="protein sequence ID" value="MBO8424639.1"/>
    <property type="molecule type" value="Genomic_DNA"/>
</dbReference>
<reference evidence="2" key="2">
    <citation type="journal article" date="2021" name="PeerJ">
        <title>Extensive microbial diversity within the chicken gut microbiome revealed by metagenomics and culture.</title>
        <authorList>
            <person name="Gilroy R."/>
            <person name="Ravi A."/>
            <person name="Getino M."/>
            <person name="Pursley I."/>
            <person name="Horton D.L."/>
            <person name="Alikhan N.F."/>
            <person name="Baker D."/>
            <person name="Gharbi K."/>
            <person name="Hall N."/>
            <person name="Watson M."/>
            <person name="Adriaenssens E.M."/>
            <person name="Foster-Nyarko E."/>
            <person name="Jarju S."/>
            <person name="Secka A."/>
            <person name="Antonio M."/>
            <person name="Oren A."/>
            <person name="Chaudhuri R.R."/>
            <person name="La Ragione R."/>
            <person name="Hildebrand F."/>
            <person name="Pallen M.J."/>
        </authorList>
    </citation>
    <scope>NUCLEOTIDE SEQUENCE</scope>
    <source>
        <strain evidence="2">517</strain>
    </source>
</reference>
<name>A0A940DHQ6_9FIRM</name>
<protein>
    <submittedName>
        <fullName evidence="2">DUF3343 domain-containing protein</fullName>
    </submittedName>
</protein>
<evidence type="ECO:0000313" key="3">
    <source>
        <dbReference type="Proteomes" id="UP000727857"/>
    </source>
</evidence>
<comment type="caution">
    <text evidence="2">The sequence shown here is derived from an EMBL/GenBank/DDBJ whole genome shotgun (WGS) entry which is preliminary data.</text>
</comment>
<reference evidence="2" key="1">
    <citation type="submission" date="2020-10" db="EMBL/GenBank/DDBJ databases">
        <authorList>
            <person name="Gilroy R."/>
        </authorList>
    </citation>
    <scope>NUCLEOTIDE SEQUENCE</scope>
    <source>
        <strain evidence="2">517</strain>
    </source>
</reference>
<proteinExistence type="predicted"/>